<feature type="transmembrane region" description="Helical" evidence="1">
    <location>
        <begin position="12"/>
        <end position="31"/>
    </location>
</feature>
<reference evidence="2 5" key="5">
    <citation type="journal article" date="2002" name="Genome Biol.">
        <title>Heterochromatic sequences in a Drosophila whole-genome shotgun assembly.</title>
        <authorList>
            <person name="Hoskins R.A."/>
            <person name="Smith C.D."/>
            <person name="Carlson J.W."/>
            <person name="Carvalho A.B."/>
            <person name="Halpern A."/>
            <person name="Kaminker J.S."/>
            <person name="Kennedy C."/>
            <person name="Mungall C.J."/>
            <person name="Sullivan B.A."/>
            <person name="Sutton G.G."/>
            <person name="Yasuhara J.C."/>
            <person name="Wakimoto B.T."/>
            <person name="Myers E.W."/>
            <person name="Celniker S.E."/>
            <person name="Rubin G.M."/>
            <person name="Karpen G.H."/>
        </authorList>
    </citation>
    <scope>NUCLEOTIDE SEQUENCE [LARGE SCALE GENOMIC DNA]</scope>
    <source>
        <strain evidence="5">Berkeley</strain>
    </source>
</reference>
<dbReference type="HOGENOM" id="CLU_1908835_0_0_1"/>
<dbReference type="GeneID" id="41659"/>
<keyword evidence="1" id="KW-1133">Transmembrane helix</keyword>
<dbReference type="Bgee" id="FBgn0038158">
    <property type="expression patterns" value="Expressed in testis and 19 other cell types or tissues"/>
</dbReference>
<dbReference type="PaxDb" id="7227-FBpp0082256"/>
<evidence type="ECO:0000313" key="5">
    <source>
        <dbReference type="Proteomes" id="UP000000803"/>
    </source>
</evidence>
<reference evidence="2 5" key="9">
    <citation type="journal article" date="2007" name="Science">
        <title>The Release 5.1 annotation of Drosophila melanogaster heterochromatin.</title>
        <authorList>
            <person name="Smith C.D."/>
            <person name="Shu S."/>
            <person name="Mungall C.J."/>
            <person name="Karpen G.H."/>
        </authorList>
    </citation>
    <scope>NUCLEOTIDE SEQUENCE [LARGE SCALE GENOMIC DNA]</scope>
    <source>
        <strain evidence="5">Berkeley</strain>
    </source>
</reference>
<reference evidence="5" key="4">
    <citation type="journal article" date="2002" name="Genome Biol.">
        <title>The transposable elements of the Drosophila melanogaster euchromatin: a genomics perspective.</title>
        <authorList>
            <person name="Kaminker J.S."/>
            <person name="Bergman C.M."/>
            <person name="Kronmiller B."/>
            <person name="Carlson J."/>
            <person name="Svirskas R."/>
            <person name="Patel S."/>
            <person name="Frise E."/>
            <person name="Wheeler D.A."/>
            <person name="Lewis S.E."/>
            <person name="Rubin G.M."/>
            <person name="Ashburner M."/>
            <person name="Celniker S.E."/>
        </authorList>
    </citation>
    <scope>NUCLEOTIDE SEQUENCE [LARGE SCALE GENOMIC DNA]</scope>
    <source>
        <strain evidence="5">Berkeley</strain>
    </source>
</reference>
<evidence type="ECO:0000313" key="3">
    <source>
        <dbReference type="EMBL" id="AAY85042.1"/>
    </source>
</evidence>
<feature type="transmembrane region" description="Helical" evidence="1">
    <location>
        <begin position="80"/>
        <end position="99"/>
    </location>
</feature>
<dbReference type="BioGRID-ORCS" id="41659">
    <property type="hits" value="0 hits in 1 CRISPR screen"/>
</dbReference>
<feature type="transmembrane region" description="Helical" evidence="1">
    <location>
        <begin position="37"/>
        <end position="60"/>
    </location>
</feature>
<dbReference type="RefSeq" id="NP_650294.1">
    <property type="nucleotide sequence ID" value="NM_142037.2"/>
</dbReference>
<dbReference type="KEGG" id="dme:Dmel_CG14370"/>
<dbReference type="EMBL" id="BT023642">
    <property type="protein sequence ID" value="AAY85042.1"/>
    <property type="molecule type" value="mRNA"/>
</dbReference>
<dbReference type="DNASU" id="41659"/>
<evidence type="ECO:0000313" key="4">
    <source>
        <dbReference type="FlyBase" id="FBgn0038158"/>
    </source>
</evidence>
<dbReference type="VEuPathDB" id="VectorBase:FBgn0038158"/>
<evidence type="ECO:0000313" key="2">
    <source>
        <dbReference type="EMBL" id="AAF54956.1"/>
    </source>
</evidence>
<reference evidence="2 5" key="10">
    <citation type="journal article" date="2007" name="Science">
        <title>Sequence finishing and mapping of Drosophila melanogaster heterochromatin.</title>
        <authorList>
            <person name="Hoskins R.A."/>
            <person name="Carlson J.W."/>
            <person name="Kennedy C."/>
            <person name="Acevedo D."/>
            <person name="Evans-Holm M."/>
            <person name="Frise E."/>
            <person name="Wan K.H."/>
            <person name="Park S."/>
            <person name="Mendez-Lago M."/>
            <person name="Rossi F."/>
            <person name="Villasante A."/>
            <person name="Dimitri P."/>
            <person name="Karpen G.H."/>
            <person name="Celniker S.E."/>
        </authorList>
    </citation>
    <scope>NUCLEOTIDE SEQUENCE [LARGE SCALE GENOMIC DNA]</scope>
    <source>
        <strain evidence="5">Berkeley</strain>
    </source>
</reference>
<dbReference type="Proteomes" id="UP000000803">
    <property type="component" value="Chromosome 3R"/>
</dbReference>
<proteinExistence type="evidence at transcript level"/>
<sequence length="132" mass="15687">MVKHLDNGLVFYRLMLSFPLRIALYAVYVYLENLLGLMLLIQEVLVLQFLFLCMVIRWVYPPWPANGIASSLRFRTRKALQIFLTIWIVLLNTTTYTWSIPCQGIMQLSRLFRICAYSRTWIMIQRHNGARR</sequence>
<gene>
    <name evidence="2" type="primary">Dmel\CG14370</name>
    <name evidence="4" type="ORF">CG14370</name>
    <name evidence="2" type="ORF">Dmel_CG14370</name>
</gene>
<organism evidence="2 5">
    <name type="scientific">Drosophila melanogaster</name>
    <name type="common">Fruit fly</name>
    <dbReference type="NCBI Taxonomy" id="7227"/>
    <lineage>
        <taxon>Eukaryota</taxon>
        <taxon>Metazoa</taxon>
        <taxon>Ecdysozoa</taxon>
        <taxon>Arthropoda</taxon>
        <taxon>Hexapoda</taxon>
        <taxon>Insecta</taxon>
        <taxon>Pterygota</taxon>
        <taxon>Neoptera</taxon>
        <taxon>Endopterygota</taxon>
        <taxon>Diptera</taxon>
        <taxon>Brachycera</taxon>
        <taxon>Muscomorpha</taxon>
        <taxon>Ephydroidea</taxon>
        <taxon>Drosophilidae</taxon>
        <taxon>Drosophila</taxon>
        <taxon>Sophophora</taxon>
    </lineage>
</organism>
<dbReference type="AlphaFoldDB" id="Q9VFU3"/>
<reference evidence="5" key="3">
    <citation type="journal article" date="2002" name="Genome Biol.">
        <title>Annotation of the Drosophila melanogaster euchromatic genome: a systematic review.</title>
        <authorList>
            <person name="Misra S."/>
            <person name="Crosby M.A."/>
            <person name="Mungall C.J."/>
            <person name="Matthews B.B."/>
            <person name="Campbell K.S."/>
            <person name="Hradecky P."/>
            <person name="Huang Y."/>
            <person name="Kaminker J.S."/>
            <person name="Millburn G.H."/>
            <person name="Prochnik S.E."/>
            <person name="Smith C.D."/>
            <person name="Tupy J.L."/>
            <person name="Whitfied E.J."/>
            <person name="Bayraktaroglu L."/>
            <person name="Berman B.P."/>
            <person name="Bettencourt B.R."/>
            <person name="Celniker S.E."/>
            <person name="de Grey A.D."/>
            <person name="Drysdale R.A."/>
            <person name="Harris N.L."/>
            <person name="Richter J."/>
            <person name="Russo S."/>
            <person name="Schroeder A.J."/>
            <person name="Shu S.Q."/>
            <person name="Stapleton M."/>
            <person name="Yamada C."/>
            <person name="Ashburner M."/>
            <person name="Gelbart W.M."/>
            <person name="Rubin G.M."/>
            <person name="Lewis S.E."/>
        </authorList>
    </citation>
    <scope>GENOME REANNOTATION</scope>
    <source>
        <strain evidence="5">Berkeley</strain>
    </source>
</reference>
<dbReference type="OMA" id="RTWTIMM"/>
<protein>
    <submittedName>
        <fullName evidence="3">IP05608p</fullName>
    </submittedName>
</protein>
<dbReference type="STRING" id="7227.FBpp0082256"/>
<reference evidence="2" key="12">
    <citation type="journal article" date="2015" name="G3 (Bethesda)">
        <title>Gene Model Annotations for Drosophila melanogaster: The Rule-Benders.</title>
        <authorList>
            <consortium name="FlyBase Consortium"/>
            <person name="Crosby M.A."/>
            <person name="Gramates L.S."/>
            <person name="Dos Santos G."/>
            <person name="Matthews B.B."/>
            <person name="St Pierre S.E."/>
            <person name="Zhou P."/>
            <person name="Schroeder A.J."/>
            <person name="Falls K."/>
            <person name="Emmert D.B."/>
            <person name="Russo S.M."/>
            <person name="Gelbart W.M."/>
            <person name="null"/>
        </authorList>
    </citation>
    <scope>NUCLEOTIDE SEQUENCE</scope>
</reference>
<reference evidence="5" key="2">
    <citation type="journal article" date="2002" name="Genome Biol.">
        <title>Finishing a whole-genome shotgun: release 3 of the Drosophila melanogaster euchromatic genome sequence.</title>
        <authorList>
            <person name="Celniker S.E."/>
            <person name="Wheeler D.A."/>
            <person name="Kronmiller B."/>
            <person name="Carlson J.W."/>
            <person name="Halpern A."/>
            <person name="Patel S."/>
            <person name="Adams M."/>
            <person name="Champe M."/>
            <person name="Dugan S.P."/>
            <person name="Frise E."/>
            <person name="Hodgson A."/>
            <person name="George R.A."/>
            <person name="Hoskins R.A."/>
            <person name="Laverty T."/>
            <person name="Muzny D.M."/>
            <person name="Nelson C.R."/>
            <person name="Pacleb J.M."/>
            <person name="Park S."/>
            <person name="Pfeiffer B.D."/>
            <person name="Richards S."/>
            <person name="Sodergren E.J."/>
            <person name="Svirskas R."/>
            <person name="Tabor P.E."/>
            <person name="Wan K."/>
            <person name="Stapleton M."/>
            <person name="Sutton G.G."/>
            <person name="Venter C."/>
            <person name="Weinstock G."/>
            <person name="Scherer S.E."/>
            <person name="Myers E.W."/>
            <person name="Gibbs R.A."/>
            <person name="Rubin G.M."/>
        </authorList>
    </citation>
    <scope>NUCLEOTIDE SEQUENCE [LARGE SCALE GENOMIC DNA]</scope>
    <source>
        <strain evidence="5">Berkeley</strain>
    </source>
</reference>
<dbReference type="AGR" id="FB:FBgn0038158"/>
<reference evidence="3" key="7">
    <citation type="submission" date="2005-06" db="EMBL/GenBank/DDBJ databases">
        <authorList>
            <person name="Stapleton M."/>
            <person name="Carlson J."/>
            <person name="Chavez C."/>
            <person name="Frise E."/>
            <person name="George R."/>
            <person name="Pacleb J."/>
            <person name="Park S."/>
            <person name="Wan K."/>
            <person name="Yu C."/>
            <person name="Celniker S."/>
        </authorList>
    </citation>
    <scope>NUCLEOTIDE SEQUENCE</scope>
</reference>
<accession>Q9VFU3</accession>
<dbReference type="EMBL" id="AE014297">
    <property type="protein sequence ID" value="AAF54956.1"/>
    <property type="molecule type" value="Genomic_DNA"/>
</dbReference>
<dbReference type="UCSC" id="CG14370-RA">
    <property type="organism name" value="d. melanogaster"/>
</dbReference>
<name>Q9VFU3_DROME</name>
<reference evidence="2 5" key="1">
    <citation type="journal article" date="2000" name="Science">
        <title>The genome sequence of Drosophila melanogaster.</title>
        <authorList>
            <person name="Adams M.D."/>
            <person name="Celniker S.E."/>
            <person name="Holt R.A."/>
            <person name="Evans C.A."/>
            <person name="Gocayne J.D."/>
            <person name="Amanatides P.G."/>
            <person name="Scherer S.E."/>
            <person name="Li P.W."/>
            <person name="Hoskins R.A."/>
            <person name="Galle R.F."/>
            <person name="George R.A."/>
            <person name="Lewis S.E."/>
            <person name="Richards S."/>
            <person name="Ashburner M."/>
            <person name="Henderson S.N."/>
            <person name="Sutton G.G."/>
            <person name="Wortman J.R."/>
            <person name="Yandell M.D."/>
            <person name="Zhang Q."/>
            <person name="Chen L.X."/>
            <person name="Brandon R.C."/>
            <person name="Rogers Y.H."/>
            <person name="Blazej R.G."/>
            <person name="Champe M."/>
            <person name="Pfeiffer B.D."/>
            <person name="Wan K.H."/>
            <person name="Doyle C."/>
            <person name="Baxter E.G."/>
            <person name="Helt G."/>
            <person name="Nelson C.R."/>
            <person name="Gabor G.L."/>
            <person name="Abril J.F."/>
            <person name="Agbayani A."/>
            <person name="An H.J."/>
            <person name="Andrews-Pfannkoch C."/>
            <person name="Baldwin D."/>
            <person name="Ballew R.M."/>
            <person name="Basu A."/>
            <person name="Baxendale J."/>
            <person name="Bayraktaroglu L."/>
            <person name="Beasley E.M."/>
            <person name="Beeson K.Y."/>
            <person name="Benos P.V."/>
            <person name="Berman B.P."/>
            <person name="Bhandari D."/>
            <person name="Bolshakov S."/>
            <person name="Borkova D."/>
            <person name="Botchan M.R."/>
            <person name="Bouck J."/>
            <person name="Brokstein P."/>
            <person name="Brottier P."/>
            <person name="Burtis K.C."/>
            <person name="Busam D.A."/>
            <person name="Butler H."/>
            <person name="Cadieu E."/>
            <person name="Center A."/>
            <person name="Chandra I."/>
            <person name="Cherry J.M."/>
            <person name="Cawley S."/>
            <person name="Dahlke C."/>
            <person name="Davenport L.B."/>
            <person name="Davies P."/>
            <person name="de Pablos B."/>
            <person name="Delcher A."/>
            <person name="Deng Z."/>
            <person name="Mays A.D."/>
            <person name="Dew I."/>
            <person name="Dietz S.M."/>
            <person name="Dodson K."/>
            <person name="Doup L.E."/>
            <person name="Downes M."/>
            <person name="Dugan-Rocha S."/>
            <person name="Dunkov B.C."/>
            <person name="Dunn P."/>
            <person name="Durbin K.J."/>
            <person name="Evangelista C.C."/>
            <person name="Ferraz C."/>
            <person name="Ferriera S."/>
            <person name="Fleischmann W."/>
            <person name="Fosler C."/>
            <person name="Gabrielian A.E."/>
            <person name="Garg N.S."/>
            <person name="Gelbart W.M."/>
            <person name="Glasser K."/>
            <person name="Glodek A."/>
            <person name="Gong F."/>
            <person name="Gorrell J.H."/>
            <person name="Gu Z."/>
            <person name="Guan P."/>
            <person name="Harris M."/>
            <person name="Harris N.L."/>
            <person name="Harvey D."/>
            <person name="Heiman T.J."/>
            <person name="Hernandez J.R."/>
            <person name="Houck J."/>
            <person name="Hostin D."/>
            <person name="Houston K.A."/>
            <person name="Howland T.J."/>
            <person name="Wei M.H."/>
            <person name="Ibegwam C."/>
            <person name="Jalali M."/>
            <person name="Kalush F."/>
            <person name="Karpen G.H."/>
            <person name="Ke Z."/>
            <person name="Kennison J.A."/>
            <person name="Ketchum K.A."/>
            <person name="Kimmel B.E."/>
            <person name="Kodira C.D."/>
            <person name="Kraft C."/>
            <person name="Kravitz S."/>
            <person name="Kulp D."/>
            <person name="Lai Z."/>
            <person name="Lasko P."/>
            <person name="Lei Y."/>
            <person name="Levitsky A.A."/>
            <person name="Li J."/>
            <person name="Li Z."/>
            <person name="Liang Y."/>
            <person name="Lin X."/>
            <person name="Liu X."/>
            <person name="Mattei B."/>
            <person name="McIntosh T.C."/>
            <person name="McLeod M.P."/>
            <person name="McPherson D."/>
            <person name="Merkulov G."/>
            <person name="Milshina N.V."/>
            <person name="Mobarry C."/>
            <person name="Morris J."/>
            <person name="Moshrefi A."/>
            <person name="Mount S.M."/>
            <person name="Moy M."/>
            <person name="Murphy B."/>
            <person name="Murphy L."/>
            <person name="Muzny D.M."/>
            <person name="Nelson D.L."/>
            <person name="Nelson D.R."/>
            <person name="Nelson K.A."/>
            <person name="Nixon K."/>
            <person name="Nusskern D.R."/>
            <person name="Pacleb J.M."/>
            <person name="Palazzolo M."/>
            <person name="Pittman G.S."/>
            <person name="Pan S."/>
            <person name="Pollard J."/>
            <person name="Puri V."/>
            <person name="Reese M.G."/>
            <person name="Reinert K."/>
            <person name="Remington K."/>
            <person name="Saunders R.D."/>
            <person name="Scheeler F."/>
            <person name="Shen H."/>
            <person name="Shue B.C."/>
            <person name="Siden-Kiamos I."/>
            <person name="Simpson M."/>
            <person name="Skupski M.P."/>
            <person name="Smith T."/>
            <person name="Spier E."/>
            <person name="Spradling A.C."/>
            <person name="Stapleton M."/>
            <person name="Strong R."/>
            <person name="Sun E."/>
            <person name="Svirskas R."/>
            <person name="Tector C."/>
            <person name="Turner R."/>
            <person name="Venter E."/>
            <person name="Wang A.H."/>
            <person name="Wang X."/>
            <person name="Wang Z.Y."/>
            <person name="Wassarman D.A."/>
            <person name="Weinstock G.M."/>
            <person name="Weissenbach J."/>
            <person name="Williams S.M."/>
            <person name="WoodageT"/>
            <person name="Worley K.C."/>
            <person name="Wu D."/>
            <person name="Yang S."/>
            <person name="Yao Q.A."/>
            <person name="Ye J."/>
            <person name="Yeh R.F."/>
            <person name="Zaveri J.S."/>
            <person name="Zhan M."/>
            <person name="Zhang G."/>
            <person name="Zhao Q."/>
            <person name="Zheng L."/>
            <person name="Zheng X.H."/>
            <person name="Zhong F.N."/>
            <person name="Zhong W."/>
            <person name="Zhou X."/>
            <person name="Zhu S."/>
            <person name="Zhu X."/>
            <person name="Smith H.O."/>
            <person name="Gibbs R.A."/>
            <person name="Myers E.W."/>
            <person name="Rubin G.M."/>
            <person name="Venter J.C."/>
        </authorList>
    </citation>
    <scope>NUCLEOTIDE SEQUENCE [LARGE SCALE GENOMIC DNA]</scope>
    <source>
        <strain evidence="5">Berkeley</strain>
    </source>
</reference>
<reference evidence="2" key="11">
    <citation type="journal article" date="2015" name="G3 (Bethesda)">
        <title>Gene Model Annotations for Drosophila melanogaster: Impact of High-Throughput Data.</title>
        <authorList>
            <consortium name="FlyBase Consortium"/>
            <person name="Matthews B.B."/>
            <person name="Dos Santos G."/>
            <person name="Crosby M.A."/>
            <person name="Emmert D.B."/>
            <person name="St Pierre S.E."/>
            <person name="Gramates L.S."/>
            <person name="Zhou P."/>
            <person name="Schroeder A.J."/>
            <person name="Falls K."/>
            <person name="Strelets V."/>
            <person name="Russo S.M."/>
            <person name="Gelbart W.M."/>
            <person name="null"/>
        </authorList>
    </citation>
    <scope>NUCLEOTIDE SEQUENCE</scope>
</reference>
<keyword evidence="1" id="KW-0812">Transmembrane</keyword>
<dbReference type="FlyBase" id="FBgn0038158">
    <property type="gene designation" value="CG14370"/>
</dbReference>
<keyword evidence="5" id="KW-1185">Reference proteome</keyword>
<reference evidence="2" key="8">
    <citation type="submission" date="2006-08" db="EMBL/GenBank/DDBJ databases">
        <authorList>
            <person name="Celniker S."/>
            <person name="Carlson J."/>
            <person name="Wan K."/>
            <person name="Frise E."/>
            <person name="Hoskins R."/>
            <person name="Park S."/>
            <person name="Svirskas R."/>
            <person name="Rubin G."/>
        </authorList>
    </citation>
    <scope>NUCLEOTIDE SEQUENCE</scope>
</reference>
<reference evidence="2" key="14">
    <citation type="submission" date="2023-12" db="EMBL/GenBank/DDBJ databases">
        <authorList>
            <consortium name="FlyBase"/>
        </authorList>
    </citation>
    <scope>NUCLEOTIDE SEQUENCE</scope>
</reference>
<keyword evidence="1" id="KW-0472">Membrane</keyword>
<reference evidence="2" key="15">
    <citation type="submission" date="2024-06" db="EMBL/GenBank/DDBJ databases">
        <title>Drosophila melanogaster release 4 sequence.</title>
        <authorList>
            <consortium name="Berkeley Drosophila Genome Project"/>
            <person name="Celniker S."/>
            <person name="Carlson J."/>
            <person name="Wan K."/>
            <person name="Pfeiffer B."/>
            <person name="Frise E."/>
            <person name="George R."/>
            <person name="Hoskins R."/>
            <person name="Stapleton M."/>
            <person name="Pacleb J."/>
            <person name="Park S."/>
            <person name="Svirskas R."/>
            <person name="Smith E."/>
            <person name="Yu C."/>
            <person name="Rubin G."/>
        </authorList>
    </citation>
    <scope>NUCLEOTIDE SEQUENCE</scope>
</reference>
<reference evidence="2 5" key="6">
    <citation type="journal article" date="2005" name="PLoS Comput. Biol.">
        <title>Combined evidence annotation of transposable elements in genome sequences.</title>
        <authorList>
            <person name="Quesneville H."/>
            <person name="Bergman C.M."/>
            <person name="Andrieu O."/>
            <person name="Autard D."/>
            <person name="Nouaud D."/>
            <person name="Ashburner M."/>
            <person name="Anxolabehere D."/>
        </authorList>
    </citation>
    <scope>NUCLEOTIDE SEQUENCE [LARGE SCALE GENOMIC DNA]</scope>
    <source>
        <strain evidence="5">Berkeley</strain>
    </source>
</reference>
<evidence type="ECO:0000256" key="1">
    <source>
        <dbReference type="SAM" id="Phobius"/>
    </source>
</evidence>
<reference evidence="2" key="13">
    <citation type="journal article" date="2015" name="Genome Res.">
        <title>The Release 6 reference sequence of the Drosophila melanogaster genome.</title>
        <authorList>
            <person name="Hoskins R.A."/>
            <person name="Carlson J.W."/>
            <person name="Wan K.H."/>
            <person name="Park S."/>
            <person name="Mendez I."/>
            <person name="Galle S.E."/>
            <person name="Booth B.W."/>
            <person name="Pfeiffer B.D."/>
            <person name="George R.A."/>
            <person name="Svirskas R."/>
            <person name="Krzywinski M."/>
            <person name="Schein J."/>
            <person name="Accardo M.C."/>
            <person name="Damia E."/>
            <person name="Messina G."/>
            <person name="Mendez-Lago M."/>
            <person name="de Pablos B."/>
            <person name="Demakova O.V."/>
            <person name="Andreyeva E.N."/>
            <person name="Boldyreva L.V."/>
            <person name="Marra M."/>
            <person name="Carvalho A.B."/>
            <person name="Dimitri P."/>
            <person name="Villasante A."/>
            <person name="Zhimulev I.F."/>
            <person name="Rubin G.M."/>
            <person name="Karpen G.H."/>
            <person name="Celniker S.E."/>
        </authorList>
    </citation>
    <scope>NUCLEOTIDE SEQUENCE</scope>
</reference>
<dbReference type="OrthoDB" id="7861293at2759"/>